<keyword evidence="2" id="KW-1185">Reference proteome</keyword>
<gene>
    <name evidence="1" type="ORF">VW23_014480</name>
</gene>
<name>A0A1E5XT92_9HYPH</name>
<dbReference type="AlphaFoldDB" id="A0A1E5XT92"/>
<comment type="caution">
    <text evidence="1">The sequence shown here is derived from an EMBL/GenBank/DDBJ whole genome shotgun (WGS) entry which is preliminary data.</text>
</comment>
<dbReference type="Proteomes" id="UP000095463">
    <property type="component" value="Unassembled WGS sequence"/>
</dbReference>
<evidence type="ECO:0000313" key="1">
    <source>
        <dbReference type="EMBL" id="OEO31808.1"/>
    </source>
</evidence>
<dbReference type="InterPro" id="IPR036390">
    <property type="entry name" value="WH_DNA-bd_sf"/>
</dbReference>
<evidence type="ECO:0008006" key="3">
    <source>
        <dbReference type="Google" id="ProtNLM"/>
    </source>
</evidence>
<evidence type="ECO:0000313" key="2">
    <source>
        <dbReference type="Proteomes" id="UP000095463"/>
    </source>
</evidence>
<dbReference type="InterPro" id="IPR036388">
    <property type="entry name" value="WH-like_DNA-bd_sf"/>
</dbReference>
<dbReference type="Gene3D" id="1.10.10.10">
    <property type="entry name" value="Winged helix-like DNA-binding domain superfamily/Winged helix DNA-binding domain"/>
    <property type="match status" value="1"/>
</dbReference>
<accession>A0A1E5XT92</accession>
<reference evidence="1 2" key="1">
    <citation type="journal article" date="2015" name="Genome Announc.">
        <title>Genome Assemblies of Three Soil-Associated Devosia species: D. insulae, D. limi, and D. soli.</title>
        <authorList>
            <person name="Hassan Y.I."/>
            <person name="Lepp D."/>
            <person name="Zhou T."/>
        </authorList>
    </citation>
    <scope>NUCLEOTIDE SEQUENCE [LARGE SCALE GENOMIC DNA]</scope>
    <source>
        <strain evidence="1 2">DS-56</strain>
    </source>
</reference>
<organism evidence="1 2">
    <name type="scientific">Devosia insulae DS-56</name>
    <dbReference type="NCBI Taxonomy" id="1116389"/>
    <lineage>
        <taxon>Bacteria</taxon>
        <taxon>Pseudomonadati</taxon>
        <taxon>Pseudomonadota</taxon>
        <taxon>Alphaproteobacteria</taxon>
        <taxon>Hyphomicrobiales</taxon>
        <taxon>Devosiaceae</taxon>
        <taxon>Devosia</taxon>
    </lineage>
</organism>
<sequence>MSLEPTFKSIYPPMTKPEARSTLYRLIEAGQLAHKALLVPLLDRGLEAGDDAVIFVLHAELGASEAALAEHLGLEPEVLQPRLQRLIERDIVARQAIGPDLTEGLALTERGARIREVLAANWEQLEEALFADLDTKKRKGLTKALKRFVELLRLA</sequence>
<dbReference type="SUPFAM" id="SSF46785">
    <property type="entry name" value="Winged helix' DNA-binding domain"/>
    <property type="match status" value="1"/>
</dbReference>
<dbReference type="EMBL" id="LAJE02000121">
    <property type="protein sequence ID" value="OEO31808.1"/>
    <property type="molecule type" value="Genomic_DNA"/>
</dbReference>
<dbReference type="OrthoDB" id="7948154at2"/>
<dbReference type="RefSeq" id="WP_069909019.1">
    <property type="nucleotide sequence ID" value="NZ_LAJE02000121.1"/>
</dbReference>
<proteinExistence type="predicted"/>
<protein>
    <recommendedName>
        <fullName evidence="3">HTH marR-type domain-containing protein</fullName>
    </recommendedName>
</protein>